<evidence type="ECO:0000259" key="10">
    <source>
        <dbReference type="Pfam" id="PF08323"/>
    </source>
</evidence>
<dbReference type="Pfam" id="PF00534">
    <property type="entry name" value="Glycos_transf_1"/>
    <property type="match status" value="1"/>
</dbReference>
<evidence type="ECO:0000259" key="9">
    <source>
        <dbReference type="Pfam" id="PF00534"/>
    </source>
</evidence>
<feature type="domain" description="Glycosyl transferase family 1" evidence="9">
    <location>
        <begin position="285"/>
        <end position="445"/>
    </location>
</feature>
<evidence type="ECO:0000256" key="4">
    <source>
        <dbReference type="ARBA" id="ARBA00010281"/>
    </source>
</evidence>
<comment type="similarity">
    <text evidence="4 8">Belongs to the glycosyltransferase 1 family. Bacterial/plant glycogen synthase subfamily.</text>
</comment>
<keyword evidence="5 8" id="KW-0328">Glycosyltransferase</keyword>
<comment type="pathway">
    <text evidence="3 8">Glycan biosynthesis; glycogen biosynthesis.</text>
</comment>
<dbReference type="GO" id="GO:0009011">
    <property type="term" value="F:alpha-1,4-glucan glucosyltransferase (ADP-glucose donor) activity"/>
    <property type="evidence" value="ECO:0007669"/>
    <property type="project" value="UniProtKB-EC"/>
</dbReference>
<dbReference type="NCBIfam" id="NF001899">
    <property type="entry name" value="PRK00654.1-2"/>
    <property type="match status" value="1"/>
</dbReference>
<dbReference type="InterPro" id="IPR013534">
    <property type="entry name" value="Starch_synth_cat_dom"/>
</dbReference>
<comment type="caution">
    <text evidence="11">The sequence shown here is derived from an EMBL/GenBank/DDBJ whole genome shotgun (WGS) entry which is preliminary data.</text>
</comment>
<dbReference type="EMBL" id="JBHRTK010000031">
    <property type="protein sequence ID" value="MFC3209058.1"/>
    <property type="molecule type" value="Genomic_DNA"/>
</dbReference>
<keyword evidence="12" id="KW-1185">Reference proteome</keyword>
<dbReference type="PANTHER" id="PTHR45825">
    <property type="entry name" value="GRANULE-BOUND STARCH SYNTHASE 1, CHLOROPLASTIC/AMYLOPLASTIC"/>
    <property type="match status" value="1"/>
</dbReference>
<evidence type="ECO:0000256" key="5">
    <source>
        <dbReference type="ARBA" id="ARBA00022676"/>
    </source>
</evidence>
<sequence>MNVLSVTPEIYPLIKTGGLADVAGALPLALAGKGVAMRTLIPGYPAVMDAFRKKKPVLSYSVLQGGKASVHAVKLAGLDLFVLDAPHLFDRPGGPYGDATGSDWQDNWRRFAALGHVGADIAAGAVEGYRPDIVHAHDWQSAMTPAYMRYGGAAATPSLVTVHNLAFQGQFGAGIFGDLGLPAQAMAIDGVEYYGGVGFLKAGLQAASAITTVSPTYAQEIRTPEFGMGLDGLLNLRAGDLFGIVNGIDVEVWNPAADAHLAARYSAKTLKARKANKAAVEERFSLAPGDGPIVCVVSRLTWQKGMDLLIPAVDGLVASGIRLAILGSGDAGLEGALLAAAARHRGRVGVVIGYDESLSHLMQGGADAIVIPSRFEPCGLTQLYGLRYGCVPVVARTGGLADTIIDANEAALSAGVATGFQFAPNDTAALVHAMRRLAEAYQDPVMWAAIQRQGMKADVSWDKSAQKYVALYEKLLSGKAAAA</sequence>
<evidence type="ECO:0000256" key="8">
    <source>
        <dbReference type="HAMAP-Rule" id="MF_00484"/>
    </source>
</evidence>
<dbReference type="EC" id="2.4.1.21" evidence="8"/>
<dbReference type="SUPFAM" id="SSF53756">
    <property type="entry name" value="UDP-Glycosyltransferase/glycogen phosphorylase"/>
    <property type="match status" value="1"/>
</dbReference>
<dbReference type="CDD" id="cd03791">
    <property type="entry name" value="GT5_Glycogen_synthase_DULL1-like"/>
    <property type="match status" value="1"/>
</dbReference>
<keyword evidence="6 8" id="KW-0808">Transferase</keyword>
<reference evidence="12" key="1">
    <citation type="journal article" date="2019" name="Int. J. Syst. Evol. Microbiol.">
        <title>The Global Catalogue of Microorganisms (GCM) 10K type strain sequencing project: providing services to taxonomists for standard genome sequencing and annotation.</title>
        <authorList>
            <consortium name="The Broad Institute Genomics Platform"/>
            <consortium name="The Broad Institute Genome Sequencing Center for Infectious Disease"/>
            <person name="Wu L."/>
            <person name="Ma J."/>
        </authorList>
    </citation>
    <scope>NUCLEOTIDE SEQUENCE [LARGE SCALE GENOMIC DNA]</scope>
    <source>
        <strain evidence="12">KCTC 52165</strain>
    </source>
</reference>
<proteinExistence type="inferred from homology"/>
<evidence type="ECO:0000256" key="1">
    <source>
        <dbReference type="ARBA" id="ARBA00001478"/>
    </source>
</evidence>
<feature type="domain" description="Starch synthase catalytic" evidence="10">
    <location>
        <begin position="2"/>
        <end position="235"/>
    </location>
</feature>
<dbReference type="PANTHER" id="PTHR45825:SF11">
    <property type="entry name" value="ALPHA AMYLASE DOMAIN-CONTAINING PROTEIN"/>
    <property type="match status" value="1"/>
</dbReference>
<dbReference type="Gene3D" id="3.40.50.2000">
    <property type="entry name" value="Glycogen Phosphorylase B"/>
    <property type="match status" value="2"/>
</dbReference>
<evidence type="ECO:0000256" key="2">
    <source>
        <dbReference type="ARBA" id="ARBA00002764"/>
    </source>
</evidence>
<dbReference type="InterPro" id="IPR001296">
    <property type="entry name" value="Glyco_trans_1"/>
</dbReference>
<keyword evidence="7 8" id="KW-0320">Glycogen biosynthesis</keyword>
<evidence type="ECO:0000313" key="11">
    <source>
        <dbReference type="EMBL" id="MFC3209058.1"/>
    </source>
</evidence>
<comment type="catalytic activity">
    <reaction evidence="1 8">
        <text>[(1-&gt;4)-alpha-D-glucosyl](n) + ADP-alpha-D-glucose = [(1-&gt;4)-alpha-D-glucosyl](n+1) + ADP + H(+)</text>
        <dbReference type="Rhea" id="RHEA:18189"/>
        <dbReference type="Rhea" id="RHEA-COMP:9584"/>
        <dbReference type="Rhea" id="RHEA-COMP:9587"/>
        <dbReference type="ChEBI" id="CHEBI:15378"/>
        <dbReference type="ChEBI" id="CHEBI:15444"/>
        <dbReference type="ChEBI" id="CHEBI:57498"/>
        <dbReference type="ChEBI" id="CHEBI:456216"/>
        <dbReference type="EC" id="2.4.1.21"/>
    </reaction>
</comment>
<evidence type="ECO:0000256" key="3">
    <source>
        <dbReference type="ARBA" id="ARBA00004964"/>
    </source>
</evidence>
<dbReference type="RefSeq" id="WP_378225122.1">
    <property type="nucleotide sequence ID" value="NZ_JBHRTK010000031.1"/>
</dbReference>
<organism evidence="11 12">
    <name type="scientific">Aquamicrobium soli</name>
    <dbReference type="NCBI Taxonomy" id="1811518"/>
    <lineage>
        <taxon>Bacteria</taxon>
        <taxon>Pseudomonadati</taxon>
        <taxon>Pseudomonadota</taxon>
        <taxon>Alphaproteobacteria</taxon>
        <taxon>Hyphomicrobiales</taxon>
        <taxon>Phyllobacteriaceae</taxon>
        <taxon>Aquamicrobium</taxon>
    </lineage>
</organism>
<dbReference type="Proteomes" id="UP001595583">
    <property type="component" value="Unassembled WGS sequence"/>
</dbReference>
<gene>
    <name evidence="8 11" type="primary">glgA</name>
    <name evidence="11" type="ORF">ACFOHJ_22825</name>
</gene>
<protein>
    <recommendedName>
        <fullName evidence="8">Glycogen synthase</fullName>
        <ecNumber evidence="8">2.4.1.21</ecNumber>
    </recommendedName>
    <alternativeName>
        <fullName evidence="8">Starch [bacterial glycogen] synthase</fullName>
    </alternativeName>
</protein>
<name>A0ABV7KFD6_9HYPH</name>
<evidence type="ECO:0000256" key="7">
    <source>
        <dbReference type="ARBA" id="ARBA00023056"/>
    </source>
</evidence>
<comment type="function">
    <text evidence="2 8">Synthesizes alpha-1,4-glucan chains using ADP-glucose.</text>
</comment>
<evidence type="ECO:0000256" key="6">
    <source>
        <dbReference type="ARBA" id="ARBA00022679"/>
    </source>
</evidence>
<evidence type="ECO:0000313" key="12">
    <source>
        <dbReference type="Proteomes" id="UP001595583"/>
    </source>
</evidence>
<feature type="binding site" evidence="8">
    <location>
        <position position="15"/>
    </location>
    <ligand>
        <name>ADP-alpha-D-glucose</name>
        <dbReference type="ChEBI" id="CHEBI:57498"/>
    </ligand>
</feature>
<dbReference type="HAMAP" id="MF_00484">
    <property type="entry name" value="Glycogen_synth"/>
    <property type="match status" value="1"/>
</dbReference>
<dbReference type="InterPro" id="IPR011835">
    <property type="entry name" value="GS/SS"/>
</dbReference>
<dbReference type="NCBIfam" id="TIGR02095">
    <property type="entry name" value="glgA"/>
    <property type="match status" value="1"/>
</dbReference>
<dbReference type="Pfam" id="PF08323">
    <property type="entry name" value="Glyco_transf_5"/>
    <property type="match status" value="1"/>
</dbReference>
<accession>A0ABV7KFD6</accession>